<gene>
    <name evidence="1" type="ORF">HaLaN_16295</name>
</gene>
<dbReference type="EMBL" id="BLLF01001448">
    <property type="protein sequence ID" value="GFH19358.1"/>
    <property type="molecule type" value="Genomic_DNA"/>
</dbReference>
<comment type="caution">
    <text evidence="1">The sequence shown here is derived from an EMBL/GenBank/DDBJ whole genome shotgun (WGS) entry which is preliminary data.</text>
</comment>
<dbReference type="Proteomes" id="UP000485058">
    <property type="component" value="Unassembled WGS sequence"/>
</dbReference>
<accession>A0A699ZLE1</accession>
<organism evidence="1 2">
    <name type="scientific">Haematococcus lacustris</name>
    <name type="common">Green alga</name>
    <name type="synonym">Haematococcus pluvialis</name>
    <dbReference type="NCBI Taxonomy" id="44745"/>
    <lineage>
        <taxon>Eukaryota</taxon>
        <taxon>Viridiplantae</taxon>
        <taxon>Chlorophyta</taxon>
        <taxon>core chlorophytes</taxon>
        <taxon>Chlorophyceae</taxon>
        <taxon>CS clade</taxon>
        <taxon>Chlamydomonadales</taxon>
        <taxon>Haematococcaceae</taxon>
        <taxon>Haematococcus</taxon>
    </lineage>
</organism>
<evidence type="ECO:0000313" key="1">
    <source>
        <dbReference type="EMBL" id="GFH19358.1"/>
    </source>
</evidence>
<sequence>MDANVTKFTGSNLWQSEQQHLCYLSSRCRCLSPHTEPKRSQCDKVERHTHPHICPLPRGMHGHLAQMHDCRCYTSNGAPPGTWQGTRVKSCQDGALSHESPMSLGRVTDVLICHKASNKRSRGSSGNLSSASAWGRCAVGLQEDKAEAHGAPPAEGAPSLPASCYCLPFCSSHLPQLPAWPPHAGLHQLCGPRVSSAVNGQQPCESQLHQCRATRHAGWKPLAGQVHHRLVRPAWSQQRD</sequence>
<evidence type="ECO:0000313" key="2">
    <source>
        <dbReference type="Proteomes" id="UP000485058"/>
    </source>
</evidence>
<name>A0A699ZLE1_HAELA</name>
<proteinExistence type="predicted"/>
<dbReference type="AlphaFoldDB" id="A0A699ZLE1"/>
<reference evidence="1 2" key="1">
    <citation type="submission" date="2020-02" db="EMBL/GenBank/DDBJ databases">
        <title>Draft genome sequence of Haematococcus lacustris strain NIES-144.</title>
        <authorList>
            <person name="Morimoto D."/>
            <person name="Nakagawa S."/>
            <person name="Yoshida T."/>
            <person name="Sawayama S."/>
        </authorList>
    </citation>
    <scope>NUCLEOTIDE SEQUENCE [LARGE SCALE GENOMIC DNA]</scope>
    <source>
        <strain evidence="1 2">NIES-144</strain>
    </source>
</reference>
<keyword evidence="2" id="KW-1185">Reference proteome</keyword>
<protein>
    <submittedName>
        <fullName evidence="1">Uncharacterized protein</fullName>
    </submittedName>
</protein>